<protein>
    <recommendedName>
        <fullName evidence="6">DUF1772 domain-containing protein</fullName>
    </recommendedName>
</protein>
<organism evidence="3 5">
    <name type="scientific">Leptospira perolatii</name>
    <dbReference type="NCBI Taxonomy" id="2023191"/>
    <lineage>
        <taxon>Bacteria</taxon>
        <taxon>Pseudomonadati</taxon>
        <taxon>Spirochaetota</taxon>
        <taxon>Spirochaetia</taxon>
        <taxon>Leptospirales</taxon>
        <taxon>Leptospiraceae</taxon>
        <taxon>Leptospira</taxon>
    </lineage>
</organism>
<comment type="caution">
    <text evidence="3">The sequence shown here is derived from an EMBL/GenBank/DDBJ whole genome shotgun (WGS) entry which is preliminary data.</text>
</comment>
<evidence type="ECO:0008006" key="6">
    <source>
        <dbReference type="Google" id="ProtNLM"/>
    </source>
</evidence>
<keyword evidence="1" id="KW-0812">Transmembrane</keyword>
<dbReference type="Proteomes" id="UP000231962">
    <property type="component" value="Unassembled WGS sequence"/>
</dbReference>
<evidence type="ECO:0000313" key="5">
    <source>
        <dbReference type="Proteomes" id="UP000231990"/>
    </source>
</evidence>
<name>A0A2M9ZQE7_9LEPT</name>
<dbReference type="EMBL" id="NPDZ01000002">
    <property type="protein sequence ID" value="PJZ74308.1"/>
    <property type="molecule type" value="Genomic_DNA"/>
</dbReference>
<dbReference type="RefSeq" id="WP_100713041.1">
    <property type="nucleotide sequence ID" value="NZ_NPDY01000003.1"/>
</dbReference>
<keyword evidence="1" id="KW-1133">Transmembrane helix</keyword>
<proteinExistence type="predicted"/>
<evidence type="ECO:0000313" key="4">
    <source>
        <dbReference type="Proteomes" id="UP000231962"/>
    </source>
</evidence>
<dbReference type="AlphaFoldDB" id="A0A2M9ZQE7"/>
<accession>A0A2M9ZQE7</accession>
<dbReference type="EMBL" id="NPDY01000003">
    <property type="protein sequence ID" value="PJZ70472.1"/>
    <property type="molecule type" value="Genomic_DNA"/>
</dbReference>
<evidence type="ECO:0000313" key="2">
    <source>
        <dbReference type="EMBL" id="PJZ70472.1"/>
    </source>
</evidence>
<feature type="transmembrane region" description="Helical" evidence="1">
    <location>
        <begin position="128"/>
        <end position="150"/>
    </location>
</feature>
<evidence type="ECO:0000256" key="1">
    <source>
        <dbReference type="SAM" id="Phobius"/>
    </source>
</evidence>
<dbReference type="InterPro" id="IPR013901">
    <property type="entry name" value="Anthrone_oxy"/>
</dbReference>
<keyword evidence="4" id="KW-1185">Reference proteome</keyword>
<evidence type="ECO:0000313" key="3">
    <source>
        <dbReference type="EMBL" id="PJZ74308.1"/>
    </source>
</evidence>
<keyword evidence="1" id="KW-0472">Membrane</keyword>
<gene>
    <name evidence="2" type="ORF">CH360_05630</name>
    <name evidence="3" type="ORF">CH373_05210</name>
</gene>
<feature type="transmembrane region" description="Helical" evidence="1">
    <location>
        <begin position="54"/>
        <end position="74"/>
    </location>
</feature>
<dbReference type="Pfam" id="PF08592">
    <property type="entry name" value="Anthrone_oxy"/>
    <property type="match status" value="1"/>
</dbReference>
<sequence>MNLFLYQITLGISGIYAGACLSIACVDLPYVRTIGPETEAVRIFGELLTRMGKIMLPQLGILLLGISYFSMIHFRKASGSVFLAYLPLFLFSAIAIITITVHIPINQAVISNSVSPGSWENLVSRWYIWHWVRSIIAFGLVISLFSSHFLTNK</sequence>
<reference evidence="4 5" key="1">
    <citation type="submission" date="2017-07" db="EMBL/GenBank/DDBJ databases">
        <title>Leptospira spp. isolated from tropical soils.</title>
        <authorList>
            <person name="Thibeaux R."/>
            <person name="Iraola G."/>
            <person name="Ferres I."/>
            <person name="Bierque E."/>
            <person name="Girault D."/>
            <person name="Soupe-Gilbert M.-E."/>
            <person name="Picardeau M."/>
            <person name="Goarant C."/>
        </authorList>
    </citation>
    <scope>NUCLEOTIDE SEQUENCE [LARGE SCALE GENOMIC DNA]</scope>
    <source>
        <strain evidence="3 5">FH1-B-B1</strain>
        <strain evidence="2 4">FH1-B-C1</strain>
    </source>
</reference>
<feature type="transmembrane region" description="Helical" evidence="1">
    <location>
        <begin position="81"/>
        <end position="105"/>
    </location>
</feature>
<dbReference type="Proteomes" id="UP000231990">
    <property type="component" value="Unassembled WGS sequence"/>
</dbReference>